<keyword evidence="2" id="KW-0328">Glycosyltransferase</keyword>
<dbReference type="Gene3D" id="3.90.550.10">
    <property type="entry name" value="Spore Coat Polysaccharide Biosynthesis Protein SpsA, Chain A"/>
    <property type="match status" value="1"/>
</dbReference>
<evidence type="ECO:0000313" key="7">
    <source>
        <dbReference type="Proteomes" id="UP000509750"/>
    </source>
</evidence>
<gene>
    <name evidence="6" type="ORF">HUG10_00435</name>
</gene>
<keyword evidence="7" id="KW-1185">Reference proteome</keyword>
<dbReference type="GO" id="GO:0016757">
    <property type="term" value="F:glycosyltransferase activity"/>
    <property type="evidence" value="ECO:0007669"/>
    <property type="project" value="UniProtKB-KW"/>
</dbReference>
<keyword evidence="4" id="KW-1133">Transmembrane helix</keyword>
<dbReference type="OrthoDB" id="324632at2157"/>
<feature type="domain" description="Glycosyltransferase 2-like" evidence="5">
    <location>
        <begin position="4"/>
        <end position="171"/>
    </location>
</feature>
<dbReference type="Proteomes" id="UP000509750">
    <property type="component" value="Chromosome"/>
</dbReference>
<protein>
    <submittedName>
        <fullName evidence="6">Glycosyltransferase family 2 protein</fullName>
    </submittedName>
</protein>
<comment type="similarity">
    <text evidence="1">Belongs to the glycosyltransferase 2 family.</text>
</comment>
<name>A0A7D5KBP0_9EURY</name>
<accession>A0A7D5KBP0</accession>
<keyword evidence="3 6" id="KW-0808">Transferase</keyword>
<dbReference type="AlphaFoldDB" id="A0A7D5KBP0"/>
<keyword evidence="4" id="KW-0472">Membrane</keyword>
<dbReference type="EMBL" id="CP058529">
    <property type="protein sequence ID" value="QLG26097.1"/>
    <property type="molecule type" value="Genomic_DNA"/>
</dbReference>
<evidence type="ECO:0000256" key="2">
    <source>
        <dbReference type="ARBA" id="ARBA00022676"/>
    </source>
</evidence>
<proteinExistence type="inferred from homology"/>
<dbReference type="RefSeq" id="WP_179167672.1">
    <property type="nucleotide sequence ID" value="NZ_CP058529.1"/>
</dbReference>
<dbReference type="InterPro" id="IPR029044">
    <property type="entry name" value="Nucleotide-diphossugar_trans"/>
</dbReference>
<dbReference type="InterPro" id="IPR001173">
    <property type="entry name" value="Glyco_trans_2-like"/>
</dbReference>
<evidence type="ECO:0000256" key="4">
    <source>
        <dbReference type="SAM" id="Phobius"/>
    </source>
</evidence>
<dbReference type="SUPFAM" id="SSF53448">
    <property type="entry name" value="Nucleotide-diphospho-sugar transferases"/>
    <property type="match status" value="1"/>
</dbReference>
<sequence>MRVSVVLCTYAESMYDDFREAADAVLDQTYGDVELVVVVDGTDAVFERVEAEYGGSEDVVLHCNEENVGLLESRNTGARLATGDVVAFIDDDAVPDGEWVELLVEAYEEHDRIAVGGKMTGRWVAGRPSYLPSEFDWLVGVTHRGFADGAGEVRNTFGSNISFRRDVFLELGGFDTAIGGRKGEANLQGGETELAARMREVYGEGVWYVPEAEVEHKVFEYRTDLWWLLDRAFWQGYSKRAMETFVEDSGGEEGEFLGKLLFGFGPKRGRRLVRQPSATEAERFFCLWVLTALVGFGYLYGFTKYRGGFA</sequence>
<dbReference type="Pfam" id="PF00535">
    <property type="entry name" value="Glycos_transf_2"/>
    <property type="match status" value="1"/>
</dbReference>
<evidence type="ECO:0000259" key="5">
    <source>
        <dbReference type="Pfam" id="PF00535"/>
    </source>
</evidence>
<dbReference type="PANTHER" id="PTHR43179:SF12">
    <property type="entry name" value="GALACTOFURANOSYLTRANSFERASE GLFT2"/>
    <property type="match status" value="1"/>
</dbReference>
<dbReference type="NCBIfam" id="NF041394">
    <property type="entry name" value="GtaseAglG_Halo"/>
    <property type="match status" value="1"/>
</dbReference>
<feature type="transmembrane region" description="Helical" evidence="4">
    <location>
        <begin position="284"/>
        <end position="302"/>
    </location>
</feature>
<keyword evidence="4" id="KW-0812">Transmembrane</keyword>
<dbReference type="GeneID" id="56027254"/>
<dbReference type="CDD" id="cd00761">
    <property type="entry name" value="Glyco_tranf_GTA_type"/>
    <property type="match status" value="1"/>
</dbReference>
<reference evidence="6 7" key="1">
    <citation type="submission" date="2020-07" db="EMBL/GenBank/DDBJ databases">
        <title>Gai3-2, isolated from salt lake.</title>
        <authorList>
            <person name="Cui H."/>
            <person name="Shi X."/>
        </authorList>
    </citation>
    <scope>NUCLEOTIDE SEQUENCE [LARGE SCALE GENOMIC DNA]</scope>
    <source>
        <strain evidence="6 7">Gai3-2</strain>
    </source>
</reference>
<evidence type="ECO:0000313" key="6">
    <source>
        <dbReference type="EMBL" id="QLG26097.1"/>
    </source>
</evidence>
<organism evidence="6 7">
    <name type="scientific">Halorarum halophilum</name>
    <dbReference type="NCBI Taxonomy" id="2743090"/>
    <lineage>
        <taxon>Archaea</taxon>
        <taxon>Methanobacteriati</taxon>
        <taxon>Methanobacteriota</taxon>
        <taxon>Stenosarchaea group</taxon>
        <taxon>Halobacteria</taxon>
        <taxon>Halobacteriales</taxon>
        <taxon>Haloferacaceae</taxon>
        <taxon>Halorarum</taxon>
    </lineage>
</organism>
<evidence type="ECO:0000256" key="3">
    <source>
        <dbReference type="ARBA" id="ARBA00022679"/>
    </source>
</evidence>
<evidence type="ECO:0000256" key="1">
    <source>
        <dbReference type="ARBA" id="ARBA00006739"/>
    </source>
</evidence>
<dbReference type="PANTHER" id="PTHR43179">
    <property type="entry name" value="RHAMNOSYLTRANSFERASE WBBL"/>
    <property type="match status" value="1"/>
</dbReference>
<dbReference type="InterPro" id="IPR053553">
    <property type="entry name" value="GDP_glucuronosyltransferase"/>
</dbReference>
<dbReference type="KEGG" id="halg:HUG10_00435"/>